<feature type="domain" description="Fibronectin type-III" evidence="12">
    <location>
        <begin position="714"/>
        <end position="813"/>
    </location>
</feature>
<feature type="domain" description="Ig-like" evidence="11">
    <location>
        <begin position="516"/>
        <end position="607"/>
    </location>
</feature>
<proteinExistence type="predicted"/>
<feature type="transmembrane region" description="Helical" evidence="9">
    <location>
        <begin position="1134"/>
        <end position="1158"/>
    </location>
</feature>
<evidence type="ECO:0000313" key="14">
    <source>
        <dbReference type="Proteomes" id="UP001374579"/>
    </source>
</evidence>
<dbReference type="PROSITE" id="PS50853">
    <property type="entry name" value="FN3"/>
    <property type="match status" value="5"/>
</dbReference>
<feature type="compositionally biased region" description="Basic and acidic residues" evidence="8">
    <location>
        <begin position="1348"/>
        <end position="1381"/>
    </location>
</feature>
<feature type="compositionally biased region" description="Basic and acidic residues" evidence="8">
    <location>
        <begin position="1233"/>
        <end position="1246"/>
    </location>
</feature>
<dbReference type="SMART" id="SM00408">
    <property type="entry name" value="IGc2"/>
    <property type="match status" value="5"/>
</dbReference>
<dbReference type="Pfam" id="PF13927">
    <property type="entry name" value="Ig_3"/>
    <property type="match status" value="2"/>
</dbReference>
<feature type="domain" description="Fibronectin type-III" evidence="12">
    <location>
        <begin position="818"/>
        <end position="929"/>
    </location>
</feature>
<feature type="compositionally biased region" description="Basic and acidic residues" evidence="8">
    <location>
        <begin position="1253"/>
        <end position="1313"/>
    </location>
</feature>
<gene>
    <name evidence="13" type="ORF">V1264_020608</name>
</gene>
<comment type="caution">
    <text evidence="13">The sequence shown here is derived from an EMBL/GenBank/DDBJ whole genome shotgun (WGS) entry which is preliminary data.</text>
</comment>
<feature type="domain" description="Ig-like" evidence="11">
    <location>
        <begin position="215"/>
        <end position="317"/>
    </location>
</feature>
<keyword evidence="5" id="KW-1015">Disulfide bond</keyword>
<evidence type="ECO:0000256" key="5">
    <source>
        <dbReference type="ARBA" id="ARBA00023157"/>
    </source>
</evidence>
<dbReference type="SMART" id="SM00060">
    <property type="entry name" value="FN3"/>
    <property type="match status" value="5"/>
</dbReference>
<protein>
    <recommendedName>
        <fullName evidence="15">Neuroglian</fullName>
    </recommendedName>
</protein>
<dbReference type="InterPro" id="IPR003961">
    <property type="entry name" value="FN3_dom"/>
</dbReference>
<feature type="region of interest" description="Disordered" evidence="8">
    <location>
        <begin position="1185"/>
        <end position="1381"/>
    </location>
</feature>
<dbReference type="CDD" id="cd00063">
    <property type="entry name" value="FN3"/>
    <property type="match status" value="4"/>
</dbReference>
<name>A0AAN9GCD4_9CAEN</name>
<dbReference type="InterPro" id="IPR013098">
    <property type="entry name" value="Ig_I-set"/>
</dbReference>
<dbReference type="GO" id="GO:0007411">
    <property type="term" value="P:axon guidance"/>
    <property type="evidence" value="ECO:0007669"/>
    <property type="project" value="TreeGrafter"/>
</dbReference>
<dbReference type="SMART" id="SM00409">
    <property type="entry name" value="IG"/>
    <property type="match status" value="6"/>
</dbReference>
<dbReference type="GO" id="GO:0098632">
    <property type="term" value="F:cell-cell adhesion mediator activity"/>
    <property type="evidence" value="ECO:0007669"/>
    <property type="project" value="TreeGrafter"/>
</dbReference>
<evidence type="ECO:0000256" key="4">
    <source>
        <dbReference type="ARBA" id="ARBA00023136"/>
    </source>
</evidence>
<evidence type="ECO:0000313" key="13">
    <source>
        <dbReference type="EMBL" id="KAK7102379.1"/>
    </source>
</evidence>
<feature type="domain" description="Ig-like" evidence="11">
    <location>
        <begin position="426"/>
        <end position="500"/>
    </location>
</feature>
<feature type="domain" description="Fibronectin type-III" evidence="12">
    <location>
        <begin position="614"/>
        <end position="709"/>
    </location>
</feature>
<accession>A0AAN9GCD4</accession>
<evidence type="ECO:0000256" key="1">
    <source>
        <dbReference type="ARBA" id="ARBA00004236"/>
    </source>
</evidence>
<evidence type="ECO:0000256" key="10">
    <source>
        <dbReference type="SAM" id="SignalP"/>
    </source>
</evidence>
<dbReference type="InterPro" id="IPR036179">
    <property type="entry name" value="Ig-like_dom_sf"/>
</dbReference>
<keyword evidence="9" id="KW-0812">Transmembrane</keyword>
<feature type="chain" id="PRO_5042962263" description="Neuroglian" evidence="10">
    <location>
        <begin position="22"/>
        <end position="1381"/>
    </location>
</feature>
<dbReference type="PANTHER" id="PTHR44170">
    <property type="entry name" value="PROTEIN SIDEKICK"/>
    <property type="match status" value="1"/>
</dbReference>
<dbReference type="Pfam" id="PF00041">
    <property type="entry name" value="fn3"/>
    <property type="match status" value="2"/>
</dbReference>
<evidence type="ECO:0000256" key="6">
    <source>
        <dbReference type="ARBA" id="ARBA00023180"/>
    </source>
</evidence>
<keyword evidence="6" id="KW-0325">Glycoprotein</keyword>
<keyword evidence="2" id="KW-1003">Cell membrane</keyword>
<dbReference type="PANTHER" id="PTHR44170:SF6">
    <property type="entry name" value="CONTACTIN"/>
    <property type="match status" value="1"/>
</dbReference>
<evidence type="ECO:0000256" key="7">
    <source>
        <dbReference type="ARBA" id="ARBA00023319"/>
    </source>
</evidence>
<keyword evidence="14" id="KW-1185">Reference proteome</keyword>
<keyword evidence="7" id="KW-0393">Immunoglobulin domain</keyword>
<feature type="compositionally biased region" description="Basic and acidic residues" evidence="8">
    <location>
        <begin position="1320"/>
        <end position="1340"/>
    </location>
</feature>
<reference evidence="13 14" key="1">
    <citation type="submission" date="2024-02" db="EMBL/GenBank/DDBJ databases">
        <title>Chromosome-scale genome assembly of the rough periwinkle Littorina saxatilis.</title>
        <authorList>
            <person name="De Jode A."/>
            <person name="Faria R."/>
            <person name="Formenti G."/>
            <person name="Sims Y."/>
            <person name="Smith T.P."/>
            <person name="Tracey A."/>
            <person name="Wood J.M.D."/>
            <person name="Zagrodzka Z.B."/>
            <person name="Johannesson K."/>
            <person name="Butlin R.K."/>
            <person name="Leder E.H."/>
        </authorList>
    </citation>
    <scope>NUCLEOTIDE SEQUENCE [LARGE SCALE GENOMIC DNA]</scope>
    <source>
        <strain evidence="13">Snail1</strain>
        <tissue evidence="13">Muscle</tissue>
    </source>
</reference>
<dbReference type="Pfam" id="PF07679">
    <property type="entry name" value="I-set"/>
    <property type="match status" value="3"/>
</dbReference>
<feature type="signal peptide" evidence="10">
    <location>
        <begin position="1"/>
        <end position="21"/>
    </location>
</feature>
<feature type="domain" description="Fibronectin type-III" evidence="12">
    <location>
        <begin position="1035"/>
        <end position="1124"/>
    </location>
</feature>
<comment type="subcellular location">
    <subcellularLocation>
        <location evidence="1">Cell membrane</location>
    </subcellularLocation>
</comment>
<keyword evidence="4 9" id="KW-0472">Membrane</keyword>
<dbReference type="SUPFAM" id="SSF49265">
    <property type="entry name" value="Fibronectin type III"/>
    <property type="match status" value="3"/>
</dbReference>
<dbReference type="SUPFAM" id="SSF48726">
    <property type="entry name" value="Immunoglobulin"/>
    <property type="match status" value="6"/>
</dbReference>
<feature type="domain" description="Ig-like" evidence="11">
    <location>
        <begin position="26"/>
        <end position="111"/>
    </location>
</feature>
<evidence type="ECO:0000259" key="11">
    <source>
        <dbReference type="PROSITE" id="PS50835"/>
    </source>
</evidence>
<feature type="domain" description="Ig-like" evidence="11">
    <location>
        <begin position="324"/>
        <end position="408"/>
    </location>
</feature>
<dbReference type="GO" id="GO:0007420">
    <property type="term" value="P:brain development"/>
    <property type="evidence" value="ECO:0007669"/>
    <property type="project" value="TreeGrafter"/>
</dbReference>
<keyword evidence="3" id="KW-0677">Repeat</keyword>
<sequence length="1381" mass="157402">MGKTKELVLCLALGLVLQVHAVTRPPGIFIQPDYDVYYKAGETVEMPCVAEGSPRPVYTWERNGIDFNPSGNDDRVVQLANVGTIVITRPEDKDEGIFQCFAKNSYGTSLSININLREAKLKSFVVEADRTKYPQLGREMTLDCVPPESIPPANVYWIIKKPYGGFDAVNYDARVSMDHEYRLRFTNVRRIDKMGGRAYACMAMNGIMRLSSQGPQFFIEPQGGNEELRPVSYMWASPEDHFGLRGNNFTVKCIFAGNPTPDVHWERTDGAPLPDRAKIQSFGQELMIQDLQFDDAGNYECWATNTNTQTRVQRTVTIRVESRPYWLLEPEDVEIGVGGTAVFNCLAKSVPEPVYHWFINGVSLERVLQEGSDPRINAARFKLPRRDRIVFTDLTREDPMVIQCNATNKHGYIWGDVFLNVLSEAPTIIKPPDNRKVVAEGTTINVTCRVTGKPDPIITWFKDDQQITGGRYKIQTSGDLYIKQVVLSDAGLFRCEAENSFNKTSRAGLLLVRRKTKIEQAPMDLEVNAGYDAKFTCSGTTDPEEVEKLQIKWLKDNKEISSVVQRMTTNIQDNSLTISGTIVRDSGSYTCIATNGLDAAEASAMLTVKDKPDAASQVRIEKCQERNATIVWMPGSYNNAPVQYYIIQYNTTFNPDTWTFAERVDSIYNTANISLSPWVNYTFRVIAYNKIGESDPSFPSPTVCRTKDAVPDANPANLRTIGDRLGELHIEWTPMPQIKHNGEGFQYELQVSREGFENQVVPIPIEDWRTYEHSMDRGGSEVYEPYKIQIRARNSVGFARQDPVIIRGFTGENIPTVTCTNLEASKIADTYAVLQWDFDYTQINATATAIKGEFRGFKMQFWQQGDRTDTLREWDISPEEAMESRVGNRFNATVEDLLPYTTVEVTVAVMNNYYVSPPSDVYRFQTDPGFPGPVELFRPINIGDNHVNLEWKPPEENRGDILGYDIGYQSVIGLDLGEVQERDPQINDAYATTAMLSGLLINTKYRIYIWARTTKGRGEGYFIELITSMAGDPQAPRFTITDVGQHHINVSWWINPYASSGTVVYVEYRKEDAAEWLRTTDEVISSWKNITNLESGETYDLRVVSTNGGVSRASHIEEVTTDGVALASALVGNWGWFLGMMLALLLFIGLIIFFIVIFKRGKRFKQKDSPSNSYYGGDTGSYSGTYGHNTGQIPKRSADFGPEPRGYTNDYYDERDRSYHDDQGHDGYYGAGRGDERRYNDDKHNDYDDEGGFADRDRYNDKHYDDRRNDYDDRRNNYDDSRDYDDKRNSYDDHGKDDRHSRDYDRRDDDRYRPPSYSDTGDRRYPDTREEPYEEYERKPSASYDPDYDNRDYREPSRFDRHGVPVDIRDQSPKNPKDTFV</sequence>
<dbReference type="FunFam" id="2.60.40.10:FF:000032">
    <property type="entry name" value="palladin isoform X1"/>
    <property type="match status" value="1"/>
</dbReference>
<organism evidence="13 14">
    <name type="scientific">Littorina saxatilis</name>
    <dbReference type="NCBI Taxonomy" id="31220"/>
    <lineage>
        <taxon>Eukaryota</taxon>
        <taxon>Metazoa</taxon>
        <taxon>Spiralia</taxon>
        <taxon>Lophotrochozoa</taxon>
        <taxon>Mollusca</taxon>
        <taxon>Gastropoda</taxon>
        <taxon>Caenogastropoda</taxon>
        <taxon>Littorinimorpha</taxon>
        <taxon>Littorinoidea</taxon>
        <taxon>Littorinidae</taxon>
        <taxon>Littorina</taxon>
    </lineage>
</organism>
<dbReference type="FunFam" id="2.60.40.10:FF:000005">
    <property type="entry name" value="Neuronal cell adhesion molecule"/>
    <property type="match status" value="1"/>
</dbReference>
<feature type="domain" description="Fibronectin type-III" evidence="12">
    <location>
        <begin position="930"/>
        <end position="1033"/>
    </location>
</feature>
<evidence type="ECO:0000256" key="8">
    <source>
        <dbReference type="SAM" id="MobiDB-lite"/>
    </source>
</evidence>
<dbReference type="GO" id="GO:0030424">
    <property type="term" value="C:axon"/>
    <property type="evidence" value="ECO:0007669"/>
    <property type="project" value="TreeGrafter"/>
</dbReference>
<evidence type="ECO:0008006" key="15">
    <source>
        <dbReference type="Google" id="ProtNLM"/>
    </source>
</evidence>
<evidence type="ECO:0000256" key="2">
    <source>
        <dbReference type="ARBA" id="ARBA00022475"/>
    </source>
</evidence>
<keyword evidence="9" id="KW-1133">Transmembrane helix</keyword>
<dbReference type="InterPro" id="IPR003599">
    <property type="entry name" value="Ig_sub"/>
</dbReference>
<dbReference type="PROSITE" id="PS50835">
    <property type="entry name" value="IG_LIKE"/>
    <property type="match status" value="5"/>
</dbReference>
<feature type="compositionally biased region" description="Basic and acidic residues" evidence="8">
    <location>
        <begin position="1212"/>
        <end position="1225"/>
    </location>
</feature>
<dbReference type="GO" id="GO:0005886">
    <property type="term" value="C:plasma membrane"/>
    <property type="evidence" value="ECO:0007669"/>
    <property type="project" value="UniProtKB-SubCell"/>
</dbReference>
<dbReference type="InterPro" id="IPR007110">
    <property type="entry name" value="Ig-like_dom"/>
</dbReference>
<evidence type="ECO:0000256" key="9">
    <source>
        <dbReference type="SAM" id="Phobius"/>
    </source>
</evidence>
<dbReference type="InterPro" id="IPR036116">
    <property type="entry name" value="FN3_sf"/>
</dbReference>
<evidence type="ECO:0000256" key="3">
    <source>
        <dbReference type="ARBA" id="ARBA00022737"/>
    </source>
</evidence>
<dbReference type="Proteomes" id="UP001374579">
    <property type="component" value="Unassembled WGS sequence"/>
</dbReference>
<dbReference type="InterPro" id="IPR013783">
    <property type="entry name" value="Ig-like_fold"/>
</dbReference>
<keyword evidence="10" id="KW-0732">Signal</keyword>
<dbReference type="Gene3D" id="2.60.40.10">
    <property type="entry name" value="Immunoglobulins"/>
    <property type="match status" value="11"/>
</dbReference>
<dbReference type="EMBL" id="JBAMIC010000010">
    <property type="protein sequence ID" value="KAK7102379.1"/>
    <property type="molecule type" value="Genomic_DNA"/>
</dbReference>
<evidence type="ECO:0000259" key="12">
    <source>
        <dbReference type="PROSITE" id="PS50853"/>
    </source>
</evidence>
<dbReference type="InterPro" id="IPR003598">
    <property type="entry name" value="Ig_sub2"/>
</dbReference>